<name>A0ABU2U2H5_9ACTN</name>
<evidence type="ECO:0000313" key="2">
    <source>
        <dbReference type="Proteomes" id="UP001183809"/>
    </source>
</evidence>
<proteinExistence type="predicted"/>
<keyword evidence="2" id="KW-1185">Reference proteome</keyword>
<dbReference type="Proteomes" id="UP001183809">
    <property type="component" value="Unassembled WGS sequence"/>
</dbReference>
<dbReference type="EMBL" id="JAVREY010000052">
    <property type="protein sequence ID" value="MDT0467418.1"/>
    <property type="molecule type" value="Genomic_DNA"/>
</dbReference>
<comment type="caution">
    <text evidence="1">The sequence shown here is derived from an EMBL/GenBank/DDBJ whole genome shotgun (WGS) entry which is preliminary data.</text>
</comment>
<accession>A0ABU2U2H5</accession>
<reference evidence="2" key="1">
    <citation type="submission" date="2023-07" db="EMBL/GenBank/DDBJ databases">
        <title>30 novel species of actinomycetes from the DSMZ collection.</title>
        <authorList>
            <person name="Nouioui I."/>
        </authorList>
    </citation>
    <scope>NUCLEOTIDE SEQUENCE [LARGE SCALE GENOMIC DNA]</scope>
    <source>
        <strain evidence="2">DSM 41699</strain>
    </source>
</reference>
<sequence length="55" mass="5642">MSAFRLRNPAGKPLGVATLAIDVTADTQRRAVAQVEQLGRAAGVDQAHVSGVGDV</sequence>
<organism evidence="1 2">
    <name type="scientific">Streptomyces gibsoniae</name>
    <dbReference type="NCBI Taxonomy" id="3075529"/>
    <lineage>
        <taxon>Bacteria</taxon>
        <taxon>Bacillati</taxon>
        <taxon>Actinomycetota</taxon>
        <taxon>Actinomycetes</taxon>
        <taxon>Kitasatosporales</taxon>
        <taxon>Streptomycetaceae</taxon>
        <taxon>Streptomyces</taxon>
    </lineage>
</organism>
<gene>
    <name evidence="1" type="ORF">RM764_31225</name>
</gene>
<protein>
    <submittedName>
        <fullName evidence="1">Uncharacterized protein</fullName>
    </submittedName>
</protein>
<evidence type="ECO:0000313" key="1">
    <source>
        <dbReference type="EMBL" id="MDT0467418.1"/>
    </source>
</evidence>
<dbReference type="RefSeq" id="WP_311698893.1">
    <property type="nucleotide sequence ID" value="NZ_JAVREY010000052.1"/>
</dbReference>